<dbReference type="PANTHER" id="PTHR30212:SF2">
    <property type="entry name" value="PROTEIN YIIM"/>
    <property type="match status" value="1"/>
</dbReference>
<reference evidence="2 3" key="1">
    <citation type="journal article" date="2008" name="Int. J. Syst. Evol. Microbiol.">
        <title>Tessaracoccus flavescens sp. nov., isolated from marine sediment.</title>
        <authorList>
            <person name="Lee D.W."/>
            <person name="Lee S.D."/>
        </authorList>
    </citation>
    <scope>NUCLEOTIDE SEQUENCE [LARGE SCALE GENOMIC DNA]</scope>
    <source>
        <strain evidence="2 3">SST-39T</strain>
    </source>
</reference>
<proteinExistence type="predicted"/>
<dbReference type="PROSITE" id="PS51340">
    <property type="entry name" value="MOSC"/>
    <property type="match status" value="1"/>
</dbReference>
<dbReference type="AlphaFoldDB" id="A0A1Q2D2Y7"/>
<dbReference type="Proteomes" id="UP000188235">
    <property type="component" value="Chromosome"/>
</dbReference>
<dbReference type="InterPro" id="IPR052353">
    <property type="entry name" value="Benzoxazolinone_Detox_Enz"/>
</dbReference>
<dbReference type="InterPro" id="IPR005302">
    <property type="entry name" value="MoCF_Sase_C"/>
</dbReference>
<dbReference type="PANTHER" id="PTHR30212">
    <property type="entry name" value="PROTEIN YIIM"/>
    <property type="match status" value="1"/>
</dbReference>
<dbReference type="STRING" id="399497.BW733_16090"/>
<dbReference type="GO" id="GO:0030170">
    <property type="term" value="F:pyridoxal phosphate binding"/>
    <property type="evidence" value="ECO:0007669"/>
    <property type="project" value="InterPro"/>
</dbReference>
<dbReference type="GO" id="GO:0030151">
    <property type="term" value="F:molybdenum ion binding"/>
    <property type="evidence" value="ECO:0007669"/>
    <property type="project" value="InterPro"/>
</dbReference>
<evidence type="ECO:0000313" key="2">
    <source>
        <dbReference type="EMBL" id="AQP52684.1"/>
    </source>
</evidence>
<keyword evidence="3" id="KW-1185">Reference proteome</keyword>
<dbReference type="SUPFAM" id="SSF50800">
    <property type="entry name" value="PK beta-barrel domain-like"/>
    <property type="match status" value="1"/>
</dbReference>
<dbReference type="EMBL" id="CP019607">
    <property type="protein sequence ID" value="AQP52684.1"/>
    <property type="molecule type" value="Genomic_DNA"/>
</dbReference>
<dbReference type="GO" id="GO:0003824">
    <property type="term" value="F:catalytic activity"/>
    <property type="evidence" value="ECO:0007669"/>
    <property type="project" value="InterPro"/>
</dbReference>
<name>A0A1Q2D2Y7_9ACTN</name>
<gene>
    <name evidence="2" type="ORF">BW733_16090</name>
</gene>
<dbReference type="Pfam" id="PF03475">
    <property type="entry name" value="YiiM_3-alpha"/>
    <property type="match status" value="1"/>
</dbReference>
<sequence>MLGQVAGVRVGRVVTQPWGGTGVPSAAIKQEVAGRVPLGPLGLPGDEHGDTVNHGGPEKAVLVFPRHRYDDWRSIGLDLPEGGFFENLTLDIPGTDETVVVLGETWRIGAAVVQVSQPRNPCFKLARRWGIDDLVVRVQDTGWAGWYLRVLEPGEIGVGDTVGLLERPEGAPTVGEVARVLNRDKRDLEGARRLVDAPGMPERWVAKLRRRLGGTVDDESARTQGPTDA</sequence>
<dbReference type="InterPro" id="IPR005163">
    <property type="entry name" value="Tri_helical_YiiM-like"/>
</dbReference>
<accession>A0A1Q2D2Y7</accession>
<dbReference type="Pfam" id="PF03473">
    <property type="entry name" value="MOSC"/>
    <property type="match status" value="1"/>
</dbReference>
<evidence type="ECO:0000259" key="1">
    <source>
        <dbReference type="PROSITE" id="PS51340"/>
    </source>
</evidence>
<feature type="domain" description="MOSC" evidence="1">
    <location>
        <begin position="30"/>
        <end position="165"/>
    </location>
</feature>
<dbReference type="Gene3D" id="2.40.33.20">
    <property type="entry name" value="PK beta-barrel domain-like"/>
    <property type="match status" value="1"/>
</dbReference>
<dbReference type="KEGG" id="tfa:BW733_16090"/>
<evidence type="ECO:0000313" key="3">
    <source>
        <dbReference type="Proteomes" id="UP000188235"/>
    </source>
</evidence>
<organism evidence="2 3">
    <name type="scientific">Tessaracoccus flavescens</name>
    <dbReference type="NCBI Taxonomy" id="399497"/>
    <lineage>
        <taxon>Bacteria</taxon>
        <taxon>Bacillati</taxon>
        <taxon>Actinomycetota</taxon>
        <taxon>Actinomycetes</taxon>
        <taxon>Propionibacteriales</taxon>
        <taxon>Propionibacteriaceae</taxon>
        <taxon>Tessaracoccus</taxon>
    </lineage>
</organism>
<protein>
    <recommendedName>
        <fullName evidence="1">MOSC domain-containing protein</fullName>
    </recommendedName>
</protein>
<dbReference type="InterPro" id="IPR011037">
    <property type="entry name" value="Pyrv_Knase-like_insert_dom_sf"/>
</dbReference>